<reference evidence="1 2" key="1">
    <citation type="journal article" date="2013" name="Curr. Biol.">
        <title>The Genome of the Foraminiferan Reticulomyxa filosa.</title>
        <authorList>
            <person name="Glockner G."/>
            <person name="Hulsmann N."/>
            <person name="Schleicher M."/>
            <person name="Noegel A.A."/>
            <person name="Eichinger L."/>
            <person name="Gallinger C."/>
            <person name="Pawlowski J."/>
            <person name="Sierra R."/>
            <person name="Euteneuer U."/>
            <person name="Pillet L."/>
            <person name="Moustafa A."/>
            <person name="Platzer M."/>
            <person name="Groth M."/>
            <person name="Szafranski K."/>
            <person name="Schliwa M."/>
        </authorList>
    </citation>
    <scope>NUCLEOTIDE SEQUENCE [LARGE SCALE GENOMIC DNA]</scope>
</reference>
<protein>
    <submittedName>
        <fullName evidence="1">Uncharacterized protein</fullName>
    </submittedName>
</protein>
<dbReference type="Proteomes" id="UP000023152">
    <property type="component" value="Unassembled WGS sequence"/>
</dbReference>
<dbReference type="AlphaFoldDB" id="X6P638"/>
<gene>
    <name evidence="1" type="ORF">RFI_03549</name>
</gene>
<feature type="non-terminal residue" evidence="1">
    <location>
        <position position="1"/>
    </location>
</feature>
<organism evidence="1 2">
    <name type="scientific">Reticulomyxa filosa</name>
    <dbReference type="NCBI Taxonomy" id="46433"/>
    <lineage>
        <taxon>Eukaryota</taxon>
        <taxon>Sar</taxon>
        <taxon>Rhizaria</taxon>
        <taxon>Retaria</taxon>
        <taxon>Foraminifera</taxon>
        <taxon>Monothalamids</taxon>
        <taxon>Reticulomyxidae</taxon>
        <taxon>Reticulomyxa</taxon>
    </lineage>
</organism>
<dbReference type="EMBL" id="ASPP01003307">
    <property type="protein sequence ID" value="ETO33554.1"/>
    <property type="molecule type" value="Genomic_DNA"/>
</dbReference>
<comment type="caution">
    <text evidence="1">The sequence shown here is derived from an EMBL/GenBank/DDBJ whole genome shotgun (WGS) entry which is preliminary data.</text>
</comment>
<keyword evidence="2" id="KW-1185">Reference proteome</keyword>
<accession>X6P638</accession>
<sequence>NKLRFFGRTLNAFEESNNFKKQEKKIFDLTNSQRNYGLNTKRSSIDCKVDGNVKAMNRLGQFPCYNIRKWHVVGIQFKKLHLCFAQRQVSLYRSVFDSSSVQFGYNLCQLGKSTLKIERIHLIYLAYRNSEI</sequence>
<proteinExistence type="predicted"/>
<name>X6P638_RETFI</name>
<evidence type="ECO:0000313" key="2">
    <source>
        <dbReference type="Proteomes" id="UP000023152"/>
    </source>
</evidence>
<evidence type="ECO:0000313" key="1">
    <source>
        <dbReference type="EMBL" id="ETO33554.1"/>
    </source>
</evidence>